<gene>
    <name evidence="14" type="ORF">FDT80_04145</name>
</gene>
<dbReference type="GO" id="GO:0005737">
    <property type="term" value="C:cytoplasm"/>
    <property type="evidence" value="ECO:0007669"/>
    <property type="project" value="TreeGrafter"/>
</dbReference>
<keyword evidence="8" id="KW-0333">Golgi apparatus</keyword>
<keyword evidence="9" id="KW-0472">Membrane</keyword>
<keyword evidence="11" id="KW-0456">Lyase</keyword>
<evidence type="ECO:0000259" key="13">
    <source>
        <dbReference type="Pfam" id="PF01370"/>
    </source>
</evidence>
<organism evidence="14 15">
    <name type="scientific">Sulfitobacter sabulilitoris</name>
    <dbReference type="NCBI Taxonomy" id="2562655"/>
    <lineage>
        <taxon>Bacteria</taxon>
        <taxon>Pseudomonadati</taxon>
        <taxon>Pseudomonadota</taxon>
        <taxon>Alphaproteobacteria</taxon>
        <taxon>Rhodobacterales</taxon>
        <taxon>Roseobacteraceae</taxon>
        <taxon>Sulfitobacter</taxon>
    </lineage>
</organism>
<dbReference type="FunFam" id="3.40.50.720:FF:000065">
    <property type="entry name" value="UDP-glucuronic acid decarboxylase 1"/>
    <property type="match status" value="1"/>
</dbReference>
<dbReference type="InterPro" id="IPR001509">
    <property type="entry name" value="Epimerase_deHydtase"/>
</dbReference>
<comment type="cofactor">
    <cofactor evidence="1">
        <name>NAD(+)</name>
        <dbReference type="ChEBI" id="CHEBI:57540"/>
    </cofactor>
</comment>
<dbReference type="CDD" id="cd05230">
    <property type="entry name" value="UGD_SDR_e"/>
    <property type="match status" value="1"/>
</dbReference>
<accession>A0A5S3PMH2</accession>
<evidence type="ECO:0000256" key="8">
    <source>
        <dbReference type="ARBA" id="ARBA00023034"/>
    </source>
</evidence>
<evidence type="ECO:0000256" key="4">
    <source>
        <dbReference type="ARBA" id="ARBA00022793"/>
    </source>
</evidence>
<dbReference type="AlphaFoldDB" id="A0A5S3PMH2"/>
<dbReference type="GO" id="GO:0042732">
    <property type="term" value="P:D-xylose metabolic process"/>
    <property type="evidence" value="ECO:0007669"/>
    <property type="project" value="InterPro"/>
</dbReference>
<evidence type="ECO:0000256" key="1">
    <source>
        <dbReference type="ARBA" id="ARBA00001911"/>
    </source>
</evidence>
<protein>
    <submittedName>
        <fullName evidence="14">SDR family oxidoreductase</fullName>
    </submittedName>
</protein>
<feature type="domain" description="NAD-dependent epimerase/dehydratase" evidence="13">
    <location>
        <begin position="27"/>
        <end position="264"/>
    </location>
</feature>
<evidence type="ECO:0000256" key="6">
    <source>
        <dbReference type="ARBA" id="ARBA00022989"/>
    </source>
</evidence>
<evidence type="ECO:0000256" key="5">
    <source>
        <dbReference type="ARBA" id="ARBA00022968"/>
    </source>
</evidence>
<evidence type="ECO:0000256" key="2">
    <source>
        <dbReference type="ARBA" id="ARBA00004323"/>
    </source>
</evidence>
<name>A0A5S3PMH2_9RHOB</name>
<dbReference type="GO" id="GO:0048040">
    <property type="term" value="F:UDP-glucuronate decarboxylase activity"/>
    <property type="evidence" value="ECO:0007669"/>
    <property type="project" value="TreeGrafter"/>
</dbReference>
<proteinExistence type="predicted"/>
<dbReference type="Proteomes" id="UP000309550">
    <property type="component" value="Unassembled WGS sequence"/>
</dbReference>
<keyword evidence="7" id="KW-0520">NAD</keyword>
<dbReference type="OrthoDB" id="9801785at2"/>
<sequence>MGTYVSGREFLAPYPVQNFNKPMPQRILVAGGAGFLGSTLCAALLRQGDEVICLDNLLTGSLDNIAGLQSHPKFAFIQGDILDPLPEMPRLDQIYNMACAASPPKYQRDPIHTFKTSVLGVMALLDLARAHRARFLQSSTSEVYGDPAISPQAENYHGNVNTVGPRSCYDEGKRAAETLCHDYSQCHGVDTRIARIFNTYGPQMSPTDGRVVSNFIVQALRGEDITIYGHGRQTRSFCYVSDMITGLMALMAAPDLVASPVNIGNPCEFTVSELARQVLRQTGSRSRIVHCVMPVDDPRQRKPDITRAMTLLRWQPRITLEQGLSRTIPYFADLVGQRAALTAAQ</sequence>
<evidence type="ECO:0000256" key="3">
    <source>
        <dbReference type="ARBA" id="ARBA00022692"/>
    </source>
</evidence>
<dbReference type="SUPFAM" id="SSF51735">
    <property type="entry name" value="NAD(P)-binding Rossmann-fold domains"/>
    <property type="match status" value="1"/>
</dbReference>
<dbReference type="PANTHER" id="PTHR43078:SF6">
    <property type="entry name" value="UDP-GLUCURONIC ACID DECARBOXYLASE 1"/>
    <property type="match status" value="1"/>
</dbReference>
<comment type="subcellular location">
    <subcellularLocation>
        <location evidence="2">Golgi apparatus membrane</location>
        <topology evidence="2">Single-pass type II membrane protein</topology>
    </subcellularLocation>
    <subcellularLocation>
        <location evidence="12">Golgi apparatus</location>
        <location evidence="12">Golgi stack membrane</location>
    </subcellularLocation>
</comment>
<keyword evidence="4" id="KW-0210">Decarboxylase</keyword>
<dbReference type="GO" id="GO:0033320">
    <property type="term" value="P:UDP-D-xylose biosynthetic process"/>
    <property type="evidence" value="ECO:0007669"/>
    <property type="project" value="UniProtKB-UniPathway"/>
</dbReference>
<dbReference type="UniPathway" id="UPA00796">
    <property type="reaction ID" value="UER00771"/>
</dbReference>
<dbReference type="PANTHER" id="PTHR43078">
    <property type="entry name" value="UDP-GLUCURONIC ACID DECARBOXYLASE-RELATED"/>
    <property type="match status" value="1"/>
</dbReference>
<evidence type="ECO:0000256" key="12">
    <source>
        <dbReference type="ARBA" id="ARBA00037859"/>
    </source>
</evidence>
<reference evidence="14 15" key="1">
    <citation type="submission" date="2019-05" db="EMBL/GenBank/DDBJ databases">
        <title>Sulfitobacter sabulilitoris sp. nov., isolated from a marine sand.</title>
        <authorList>
            <person name="Yoon J.-H."/>
        </authorList>
    </citation>
    <scope>NUCLEOTIDE SEQUENCE [LARGE SCALE GENOMIC DNA]</scope>
    <source>
        <strain evidence="14 15">HSMS-29</strain>
    </source>
</reference>
<comment type="caution">
    <text evidence="14">The sequence shown here is derived from an EMBL/GenBank/DDBJ whole genome shotgun (WGS) entry which is preliminary data.</text>
</comment>
<evidence type="ECO:0000256" key="9">
    <source>
        <dbReference type="ARBA" id="ARBA00023136"/>
    </source>
</evidence>
<keyword evidence="5" id="KW-0735">Signal-anchor</keyword>
<keyword evidence="15" id="KW-1185">Reference proteome</keyword>
<evidence type="ECO:0000313" key="14">
    <source>
        <dbReference type="EMBL" id="TMM54780.1"/>
    </source>
</evidence>
<evidence type="ECO:0000256" key="10">
    <source>
        <dbReference type="ARBA" id="ARBA00023180"/>
    </source>
</evidence>
<dbReference type="InterPro" id="IPR036291">
    <property type="entry name" value="NAD(P)-bd_dom_sf"/>
</dbReference>
<dbReference type="Pfam" id="PF01370">
    <property type="entry name" value="Epimerase"/>
    <property type="match status" value="1"/>
</dbReference>
<dbReference type="Gene3D" id="3.40.50.720">
    <property type="entry name" value="NAD(P)-binding Rossmann-like Domain"/>
    <property type="match status" value="1"/>
</dbReference>
<evidence type="ECO:0000256" key="7">
    <source>
        <dbReference type="ARBA" id="ARBA00023027"/>
    </source>
</evidence>
<evidence type="ECO:0000313" key="15">
    <source>
        <dbReference type="Proteomes" id="UP000309550"/>
    </source>
</evidence>
<dbReference type="InterPro" id="IPR044516">
    <property type="entry name" value="UXS-like"/>
</dbReference>
<keyword evidence="6" id="KW-1133">Transmembrane helix</keyword>
<dbReference type="GO" id="GO:0070403">
    <property type="term" value="F:NAD+ binding"/>
    <property type="evidence" value="ECO:0007669"/>
    <property type="project" value="InterPro"/>
</dbReference>
<evidence type="ECO:0000256" key="11">
    <source>
        <dbReference type="ARBA" id="ARBA00023239"/>
    </source>
</evidence>
<dbReference type="EMBL" id="VANS01000001">
    <property type="protein sequence ID" value="TMM54780.1"/>
    <property type="molecule type" value="Genomic_DNA"/>
</dbReference>
<keyword evidence="10" id="KW-0325">Glycoprotein</keyword>
<keyword evidence="3" id="KW-0812">Transmembrane</keyword>